<keyword evidence="1" id="KW-0732">Signal</keyword>
<proteinExistence type="predicted"/>
<sequence length="89" mass="10566">MAFLLILLVCTSLTHRTVALRWEKLRPIVDIFEELDVLVETDADIEHLVSDILNADQCEHDQEELSELIHLERQQRATYRQALERRVWL</sequence>
<feature type="chain" id="PRO_5035822008" evidence="1">
    <location>
        <begin position="20"/>
        <end position="89"/>
    </location>
</feature>
<comment type="caution">
    <text evidence="2">The sequence shown here is derived from an EMBL/GenBank/DDBJ whole genome shotgun (WGS) entry which is preliminary data.</text>
</comment>
<evidence type="ECO:0000256" key="1">
    <source>
        <dbReference type="SAM" id="SignalP"/>
    </source>
</evidence>
<keyword evidence="3" id="KW-1185">Reference proteome</keyword>
<evidence type="ECO:0000313" key="2">
    <source>
        <dbReference type="EMBL" id="KAF8571242.1"/>
    </source>
</evidence>
<gene>
    <name evidence="2" type="ORF">P879_02344</name>
</gene>
<protein>
    <submittedName>
        <fullName evidence="2">Uncharacterized protein</fullName>
    </submittedName>
</protein>
<organism evidence="2 3">
    <name type="scientific">Paragonimus westermani</name>
    <dbReference type="NCBI Taxonomy" id="34504"/>
    <lineage>
        <taxon>Eukaryota</taxon>
        <taxon>Metazoa</taxon>
        <taxon>Spiralia</taxon>
        <taxon>Lophotrochozoa</taxon>
        <taxon>Platyhelminthes</taxon>
        <taxon>Trematoda</taxon>
        <taxon>Digenea</taxon>
        <taxon>Plagiorchiida</taxon>
        <taxon>Troglotremata</taxon>
        <taxon>Troglotrematidae</taxon>
        <taxon>Paragonimus</taxon>
    </lineage>
</organism>
<dbReference type="EMBL" id="JTDF01000627">
    <property type="protein sequence ID" value="KAF8571242.1"/>
    <property type="molecule type" value="Genomic_DNA"/>
</dbReference>
<dbReference type="Proteomes" id="UP000699462">
    <property type="component" value="Unassembled WGS sequence"/>
</dbReference>
<feature type="signal peptide" evidence="1">
    <location>
        <begin position="1"/>
        <end position="19"/>
    </location>
</feature>
<dbReference type="AlphaFoldDB" id="A0A8T0DVS2"/>
<name>A0A8T0DVS2_9TREM</name>
<reference evidence="2 3" key="1">
    <citation type="submission" date="2019-07" db="EMBL/GenBank/DDBJ databases">
        <title>Annotation for the trematode Paragonimus westermani.</title>
        <authorList>
            <person name="Choi Y.-J."/>
        </authorList>
    </citation>
    <scope>NUCLEOTIDE SEQUENCE [LARGE SCALE GENOMIC DNA]</scope>
    <source>
        <strain evidence="2">180907_Pwestermani</strain>
    </source>
</reference>
<evidence type="ECO:0000313" key="3">
    <source>
        <dbReference type="Proteomes" id="UP000699462"/>
    </source>
</evidence>
<accession>A0A8T0DVS2</accession>